<protein>
    <submittedName>
        <fullName evidence="2">DUF4062 domain-containing protein</fullName>
    </submittedName>
</protein>
<dbReference type="Proteomes" id="UP001318301">
    <property type="component" value="Unassembled WGS sequence"/>
</dbReference>
<organism evidence="2 3">
    <name type="scientific">Aquirufa beregesia</name>
    <dbReference type="NCBI Taxonomy" id="2516556"/>
    <lineage>
        <taxon>Bacteria</taxon>
        <taxon>Pseudomonadati</taxon>
        <taxon>Bacteroidota</taxon>
        <taxon>Cytophagia</taxon>
        <taxon>Cytophagales</taxon>
        <taxon>Flectobacillaceae</taxon>
        <taxon>Aquirufa</taxon>
    </lineage>
</organism>
<dbReference type="Pfam" id="PF13271">
    <property type="entry name" value="DUF4062"/>
    <property type="match status" value="1"/>
</dbReference>
<dbReference type="InterPro" id="IPR025139">
    <property type="entry name" value="DUF4062"/>
</dbReference>
<name>A0ABX0EVV3_9BACT</name>
<proteinExistence type="predicted"/>
<gene>
    <name evidence="2" type="ORF">EWU23_03270</name>
</gene>
<comment type="caution">
    <text evidence="2">The sequence shown here is derived from an EMBL/GenBank/DDBJ whole genome shotgun (WGS) entry which is preliminary data.</text>
</comment>
<evidence type="ECO:0000313" key="3">
    <source>
        <dbReference type="Proteomes" id="UP001318301"/>
    </source>
</evidence>
<accession>A0ABX0EVV3</accession>
<dbReference type="EMBL" id="SEWW01000001">
    <property type="protein sequence ID" value="NGZ43488.1"/>
    <property type="molecule type" value="Genomic_DNA"/>
</dbReference>
<keyword evidence="3" id="KW-1185">Reference proteome</keyword>
<dbReference type="RefSeq" id="WP_166228760.1">
    <property type="nucleotide sequence ID" value="NZ_CBCSIJ010000001.1"/>
</dbReference>
<feature type="domain" description="DUF4062" evidence="1">
    <location>
        <begin position="5"/>
        <end position="90"/>
    </location>
</feature>
<reference evidence="2 3" key="1">
    <citation type="submission" date="2019-02" db="EMBL/GenBank/DDBJ databases">
        <title>Genome of a new Bacteroidetes strain.</title>
        <authorList>
            <person name="Pitt A."/>
        </authorList>
    </citation>
    <scope>NUCLEOTIDE SEQUENCE [LARGE SCALE GENOMIC DNA]</scope>
    <source>
        <strain evidence="2 3">50C-KIRBA</strain>
    </source>
</reference>
<evidence type="ECO:0000259" key="1">
    <source>
        <dbReference type="Pfam" id="PF13271"/>
    </source>
</evidence>
<evidence type="ECO:0000313" key="2">
    <source>
        <dbReference type="EMBL" id="NGZ43488.1"/>
    </source>
</evidence>
<sequence length="326" mass="38684">MAKPRIFVSSTFYDLRQVRADLDRFIKDLGYEPVLNELGNISYGKDEKLEEYCYKEISNVDILVSIIGGRFGSESQHKNNSISQIEVRTALELNKQVYIFIEKNVFSEYQTFLFNKSTNEFKCRFVDNIKVYEFIEQLESLPNNNNIHSFETSQEITNYLKEQWAGLFQRFLQEQPRIKEINLLKGIEGTAKTLNQLVSFLTEERKDKDQAIHDILLSNHPAMEEMRQLLNVNYRVYFTTTDEMNEWLSARGYKTPELNFLFGDENLYEYTLIDNRQKKQFTLKVKKEIFNSEGKLKVFTKDEWRNDYILLTEELFDKKDDDALPF</sequence>